<dbReference type="Proteomes" id="UP000275530">
    <property type="component" value="Unassembled WGS sequence"/>
</dbReference>
<dbReference type="SUPFAM" id="SSF46894">
    <property type="entry name" value="C-terminal effector domain of the bipartite response regulators"/>
    <property type="match status" value="1"/>
</dbReference>
<dbReference type="Gene3D" id="1.25.40.10">
    <property type="entry name" value="Tetratricopeptide repeat domain"/>
    <property type="match status" value="1"/>
</dbReference>
<dbReference type="SUPFAM" id="SSF48452">
    <property type="entry name" value="TPR-like"/>
    <property type="match status" value="1"/>
</dbReference>
<gene>
    <name evidence="4" type="ORF">D3242_33085</name>
</gene>
<accession>A0A6M7TFS8</accession>
<comment type="caution">
    <text evidence="4">The sequence shown here is derived from an EMBL/GenBank/DDBJ whole genome shotgun (WGS) entry which is preliminary data.</text>
</comment>
<evidence type="ECO:0000313" key="4">
    <source>
        <dbReference type="EMBL" id="RJT28139.1"/>
    </source>
</evidence>
<dbReference type="InterPro" id="IPR011990">
    <property type="entry name" value="TPR-like_helical_dom_sf"/>
</dbReference>
<dbReference type="AlphaFoldDB" id="A0A6M7TFS8"/>
<dbReference type="Gene3D" id="1.10.10.10">
    <property type="entry name" value="Winged helix-like DNA-binding domain superfamily/Winged helix DNA-binding domain"/>
    <property type="match status" value="1"/>
</dbReference>
<evidence type="ECO:0000256" key="1">
    <source>
        <dbReference type="ARBA" id="ARBA00023015"/>
    </source>
</evidence>
<evidence type="ECO:0000313" key="5">
    <source>
        <dbReference type="Proteomes" id="UP000275530"/>
    </source>
</evidence>
<dbReference type="CDD" id="cd06170">
    <property type="entry name" value="LuxR_C_like"/>
    <property type="match status" value="1"/>
</dbReference>
<dbReference type="PRINTS" id="PR00038">
    <property type="entry name" value="HTHLUXR"/>
</dbReference>
<name>A0A6M7TFS8_9HYPH</name>
<dbReference type="InterPro" id="IPR000792">
    <property type="entry name" value="Tscrpt_reg_LuxR_C"/>
</dbReference>
<dbReference type="SMART" id="SM00421">
    <property type="entry name" value="HTH_LUXR"/>
    <property type="match status" value="1"/>
</dbReference>
<reference evidence="4 5" key="1">
    <citation type="submission" date="2018-09" db="EMBL/GenBank/DDBJ databases">
        <title>Mesorhizobium carmichaelinearum sp. nov. isolated from Carmichaelinea spp. root nodules in New Zealand.</title>
        <authorList>
            <person name="De Meyer S.E."/>
        </authorList>
    </citation>
    <scope>NUCLEOTIDE SEQUENCE [LARGE SCALE GENOMIC DNA]</scope>
    <source>
        <strain evidence="4 5">LMG 28313</strain>
    </source>
</reference>
<keyword evidence="2" id="KW-0238">DNA-binding</keyword>
<dbReference type="PROSITE" id="PS00622">
    <property type="entry name" value="HTH_LUXR_1"/>
    <property type="match status" value="1"/>
</dbReference>
<keyword evidence="3" id="KW-0804">Transcription</keyword>
<dbReference type="PANTHER" id="PTHR44688">
    <property type="entry name" value="DNA-BINDING TRANSCRIPTIONAL ACTIVATOR DEVR_DOSR"/>
    <property type="match status" value="1"/>
</dbReference>
<keyword evidence="1" id="KW-0805">Transcription regulation</keyword>
<dbReference type="GO" id="GO:0006355">
    <property type="term" value="P:regulation of DNA-templated transcription"/>
    <property type="evidence" value="ECO:0007669"/>
    <property type="project" value="InterPro"/>
</dbReference>
<proteinExistence type="predicted"/>
<protein>
    <submittedName>
        <fullName evidence="4">Adenylate cyclase</fullName>
    </submittedName>
</protein>
<organism evidence="4 5">
    <name type="scientific">Mesorhizobium jarvisii</name>
    <dbReference type="NCBI Taxonomy" id="1777867"/>
    <lineage>
        <taxon>Bacteria</taxon>
        <taxon>Pseudomonadati</taxon>
        <taxon>Pseudomonadota</taxon>
        <taxon>Alphaproteobacteria</taxon>
        <taxon>Hyphomicrobiales</taxon>
        <taxon>Phyllobacteriaceae</taxon>
        <taxon>Mesorhizobium</taxon>
    </lineage>
</organism>
<evidence type="ECO:0000256" key="2">
    <source>
        <dbReference type="ARBA" id="ARBA00023125"/>
    </source>
</evidence>
<dbReference type="GO" id="GO:0003677">
    <property type="term" value="F:DNA binding"/>
    <property type="evidence" value="ECO:0007669"/>
    <property type="project" value="UniProtKB-KW"/>
</dbReference>
<dbReference type="PROSITE" id="PS50043">
    <property type="entry name" value="HTH_LUXR_2"/>
    <property type="match status" value="1"/>
</dbReference>
<dbReference type="InterPro" id="IPR036388">
    <property type="entry name" value="WH-like_DNA-bd_sf"/>
</dbReference>
<keyword evidence="5" id="KW-1185">Reference proteome</keyword>
<dbReference type="PANTHER" id="PTHR44688:SF16">
    <property type="entry name" value="DNA-BINDING TRANSCRIPTIONAL ACTIVATOR DEVR_DOSR"/>
    <property type="match status" value="1"/>
</dbReference>
<dbReference type="RefSeq" id="WP_019859696.1">
    <property type="nucleotide sequence ID" value="NZ_CP033507.1"/>
</dbReference>
<dbReference type="Pfam" id="PF00196">
    <property type="entry name" value="GerE"/>
    <property type="match status" value="1"/>
</dbReference>
<dbReference type="Gene3D" id="3.40.50.10070">
    <property type="entry name" value="TolB, N-terminal domain"/>
    <property type="match status" value="1"/>
</dbReference>
<evidence type="ECO:0000256" key="3">
    <source>
        <dbReference type="ARBA" id="ARBA00023163"/>
    </source>
</evidence>
<sequence>MLRAVGNPLAGLSDRELVVAAKFAEGMTYREIGETLFIAPTTVRTHLSAVYRKLDVRSKVTLAAFLADHRQQDLSQALPGSLSTDESGPPVVAVLPFDNLSGEERWTRIADGLSADLIVDLARYRDLAVIARQTMLSYKGRHVDVRDLGRELNADYVIEGSFQVDGQMVRIRVQLVDAHTGVDVWTVRYDRSANNLFAMLDSVTENVINVLATCHGQLANLRRDAARRKPPASLQAYDCYLLGLEQKHLFTRESNKEAIRLLARAIELDPGLARAWTALALAHAVDAINGFTDDVSGSIESWSKCVKQALALDPADIYARIMLADLRALQGDIEAAVEEHDRVLAAAPNDADSLAFLAGSLALVGSDPKRGYELAKRAVRLNPYVPWYYGMLARCSYVLGLHRESLVALRQSAPDSPATLLFLAMAHAMLNETRQVARINARLKDEFPTFTAEVFISTYPVTNPVAIAAIREGARRAGLA</sequence>
<dbReference type="InterPro" id="IPR016032">
    <property type="entry name" value="Sig_transdc_resp-reg_C-effctor"/>
</dbReference>
<dbReference type="EMBL" id="QZXA01000025">
    <property type="protein sequence ID" value="RJT28139.1"/>
    <property type="molecule type" value="Genomic_DNA"/>
</dbReference>